<feature type="compositionally biased region" description="Low complexity" evidence="1">
    <location>
        <begin position="342"/>
        <end position="367"/>
    </location>
</feature>
<reference evidence="5 6" key="1">
    <citation type="submission" date="2019-05" db="EMBL/GenBank/DDBJ databases">
        <title>Mikania micrantha, genome provides insights into the molecular mechanism of rapid growth.</title>
        <authorList>
            <person name="Liu B."/>
        </authorList>
    </citation>
    <scope>NUCLEOTIDE SEQUENCE [LARGE SCALE GENOMIC DNA]</scope>
    <source>
        <strain evidence="5">NLD-2019</strain>
        <tissue evidence="5">Leaf</tissue>
    </source>
</reference>
<feature type="compositionally biased region" description="Low complexity" evidence="1">
    <location>
        <begin position="15"/>
        <end position="28"/>
    </location>
</feature>
<feature type="domain" description="DUF4378" evidence="2">
    <location>
        <begin position="511"/>
        <end position="663"/>
    </location>
</feature>
<evidence type="ECO:0000259" key="2">
    <source>
        <dbReference type="Pfam" id="PF14309"/>
    </source>
</evidence>
<feature type="region of interest" description="Disordered" evidence="1">
    <location>
        <begin position="291"/>
        <end position="323"/>
    </location>
</feature>
<dbReference type="OrthoDB" id="1939700at2759"/>
<feature type="region of interest" description="Disordered" evidence="1">
    <location>
        <begin position="97"/>
        <end position="246"/>
    </location>
</feature>
<feature type="compositionally biased region" description="Polar residues" evidence="1">
    <location>
        <begin position="207"/>
        <end position="226"/>
    </location>
</feature>
<comment type="caution">
    <text evidence="5">The sequence shown here is derived from an EMBL/GenBank/DDBJ whole genome shotgun (WGS) entry which is preliminary data.</text>
</comment>
<protein>
    <recommendedName>
        <fullName evidence="7">DUF4378 domain-containing protein</fullName>
    </recommendedName>
</protein>
<accession>A0A5N6Q759</accession>
<feature type="region of interest" description="Disordered" evidence="1">
    <location>
        <begin position="341"/>
        <end position="372"/>
    </location>
</feature>
<feature type="compositionally biased region" description="Low complexity" evidence="1">
    <location>
        <begin position="105"/>
        <end position="115"/>
    </location>
</feature>
<dbReference type="EMBL" id="SZYD01000001">
    <property type="protein sequence ID" value="KAD7480404.1"/>
    <property type="molecule type" value="Genomic_DNA"/>
</dbReference>
<evidence type="ECO:0000256" key="1">
    <source>
        <dbReference type="SAM" id="MobiDB-lite"/>
    </source>
</evidence>
<dbReference type="EMBL" id="SZYD01000001">
    <property type="protein sequence ID" value="KAD7480462.1"/>
    <property type="molecule type" value="Genomic_DNA"/>
</dbReference>
<proteinExistence type="predicted"/>
<dbReference type="Pfam" id="PF14383">
    <property type="entry name" value="VARLMGL"/>
    <property type="match status" value="1"/>
</dbReference>
<evidence type="ECO:0000259" key="3">
    <source>
        <dbReference type="Pfam" id="PF14383"/>
    </source>
</evidence>
<feature type="compositionally biased region" description="Basic and acidic residues" evidence="1">
    <location>
        <begin position="307"/>
        <end position="321"/>
    </location>
</feature>
<evidence type="ECO:0000313" key="6">
    <source>
        <dbReference type="Proteomes" id="UP000326396"/>
    </source>
</evidence>
<feature type="domain" description="DUF3741" evidence="3">
    <location>
        <begin position="149"/>
        <end position="173"/>
    </location>
</feature>
<dbReference type="AlphaFoldDB" id="A0A5N6Q759"/>
<dbReference type="Pfam" id="PF14309">
    <property type="entry name" value="DUF4378"/>
    <property type="match status" value="1"/>
</dbReference>
<dbReference type="InterPro" id="IPR032795">
    <property type="entry name" value="DUF3741-assoc"/>
</dbReference>
<feature type="compositionally biased region" description="Low complexity" evidence="1">
    <location>
        <begin position="145"/>
        <end position="157"/>
    </location>
</feature>
<gene>
    <name evidence="4" type="ORF">E3N88_03540</name>
    <name evidence="5" type="ORF">E3N88_03598</name>
</gene>
<sequence>MGKQWLLYKVAGHATGTSSSTSNKNTAGKSRKRGGDRHMPFSSSTFGGCMGAVFHLFDIQHHHHHQPSFISESSIKIPQESNIILKGVEAPRNSLELEEQEPMVEEAASSSSSSSKLKQETNFIMPMRDIQIKTKRSRLTEDVSSDCSSSPGSKTPSLVARLMGLDLLPDNSSPRPSLSSPRVSSSSSHATPLINPLSKLSSHKYNTRSLPATPRISTTQQPSTEANYHHRLSLQINKENKRRYDESSSEYAKQIAKQVRENISRRVGADITNSVKNNEHRRDEFLVLLKPKRSSPPSTAKSVGKSRNLDQVHGCGKENEPMHLSCSPRLRLLDIKNKNIYKPDSNSLKSSPLSSSSETVKTPSSSSIFTNSPVPLMKDEVQVVKQEKPIKVQKCKRIASEKFDLRLKKMHQQEETFVKKCSKKSTPLSNHLVKVNNTTKFISFKKDMASTSSATISLQKQVPLASITQLPSCQSRSCNTKDTHKLSTQEELIRTNANGVTTTGSSVSDHFDYISRILSHTGIETTTPISISHWYSPSHPLHPSIFHQIETPTATNSADRKLIFAVVDELLSEILKPYINLKPWALGPQNSHRMSGSELIGKLCEKIGCFPAADCQVLEDIDGLIEGDMRRITRVVGATAFEEEAEELVSEMERDMVDTLVTEMAEITLHVGSGSRV</sequence>
<feature type="compositionally biased region" description="Low complexity" evidence="1">
    <location>
        <begin position="165"/>
        <end position="188"/>
    </location>
</feature>
<evidence type="ECO:0000313" key="5">
    <source>
        <dbReference type="EMBL" id="KAD7480462.1"/>
    </source>
</evidence>
<dbReference type="Proteomes" id="UP000326396">
    <property type="component" value="Linkage Group LG1"/>
</dbReference>
<evidence type="ECO:0008006" key="7">
    <source>
        <dbReference type="Google" id="ProtNLM"/>
    </source>
</evidence>
<dbReference type="PANTHER" id="PTHR37751:SF5">
    <property type="entry name" value="DUF4378 DOMAIN-CONTAINING PROTEIN"/>
    <property type="match status" value="1"/>
</dbReference>
<keyword evidence="6" id="KW-1185">Reference proteome</keyword>
<dbReference type="PANTHER" id="PTHR37751">
    <property type="entry name" value="LOW PROTEIN: M-PHASE INDUCER PHOSPHATASE-LIKE PROTEIN"/>
    <property type="match status" value="1"/>
</dbReference>
<name>A0A5N6Q759_9ASTR</name>
<feature type="region of interest" description="Disordered" evidence="1">
    <location>
        <begin position="15"/>
        <end position="40"/>
    </location>
</feature>
<organism evidence="5 6">
    <name type="scientific">Mikania micrantha</name>
    <name type="common">bitter vine</name>
    <dbReference type="NCBI Taxonomy" id="192012"/>
    <lineage>
        <taxon>Eukaryota</taxon>
        <taxon>Viridiplantae</taxon>
        <taxon>Streptophyta</taxon>
        <taxon>Embryophyta</taxon>
        <taxon>Tracheophyta</taxon>
        <taxon>Spermatophyta</taxon>
        <taxon>Magnoliopsida</taxon>
        <taxon>eudicotyledons</taxon>
        <taxon>Gunneridae</taxon>
        <taxon>Pentapetalae</taxon>
        <taxon>asterids</taxon>
        <taxon>campanulids</taxon>
        <taxon>Asterales</taxon>
        <taxon>Asteraceae</taxon>
        <taxon>Asteroideae</taxon>
        <taxon>Heliantheae alliance</taxon>
        <taxon>Eupatorieae</taxon>
        <taxon>Mikania</taxon>
    </lineage>
</organism>
<dbReference type="InterPro" id="IPR025486">
    <property type="entry name" value="DUF4378"/>
</dbReference>
<evidence type="ECO:0000313" key="4">
    <source>
        <dbReference type="EMBL" id="KAD7480404.1"/>
    </source>
</evidence>